<dbReference type="InterPro" id="IPR040457">
    <property type="entry name" value="GCP_C"/>
</dbReference>
<dbReference type="GO" id="GO:0043015">
    <property type="term" value="F:gamma-tubulin binding"/>
    <property type="evidence" value="ECO:0007669"/>
    <property type="project" value="InterPro"/>
</dbReference>
<dbReference type="InParanoid" id="A0A6J2YS38"/>
<evidence type="ECO:0000256" key="6">
    <source>
        <dbReference type="ARBA" id="ARBA00093403"/>
    </source>
</evidence>
<dbReference type="GO" id="GO:0051225">
    <property type="term" value="P:spindle assembly"/>
    <property type="evidence" value="ECO:0007669"/>
    <property type="project" value="TreeGrafter"/>
</dbReference>
<gene>
    <name evidence="12" type="primary">LOC115890730</name>
</gene>
<dbReference type="RefSeq" id="XP_030766898.1">
    <property type="nucleotide sequence ID" value="XM_030911038.1"/>
</dbReference>
<dbReference type="GO" id="GO:0031122">
    <property type="term" value="P:cytoplasmic microtubule organization"/>
    <property type="evidence" value="ECO:0007669"/>
    <property type="project" value="TreeGrafter"/>
</dbReference>
<protein>
    <recommendedName>
        <fullName evidence="8">Gamma-tubulin complex component</fullName>
    </recommendedName>
</protein>
<feature type="domain" description="Gamma tubulin complex component C-terminal" evidence="9">
    <location>
        <begin position="487"/>
        <end position="826"/>
    </location>
</feature>
<dbReference type="GO" id="GO:0000278">
    <property type="term" value="P:mitotic cell cycle"/>
    <property type="evidence" value="ECO:0007669"/>
    <property type="project" value="TreeGrafter"/>
</dbReference>
<comment type="similarity">
    <text evidence="2 8">Belongs to the TUBGCP family.</text>
</comment>
<dbReference type="InterPro" id="IPR007259">
    <property type="entry name" value="GCP"/>
</dbReference>
<evidence type="ECO:0000256" key="3">
    <source>
        <dbReference type="ARBA" id="ARBA00022490"/>
    </source>
</evidence>
<keyword evidence="11" id="KW-1185">Reference proteome</keyword>
<dbReference type="GO" id="GO:0051321">
    <property type="term" value="P:meiotic cell cycle"/>
    <property type="evidence" value="ECO:0007669"/>
    <property type="project" value="TreeGrafter"/>
</dbReference>
<reference evidence="12" key="1">
    <citation type="submission" date="2025-08" db="UniProtKB">
        <authorList>
            <consortium name="RefSeq"/>
        </authorList>
    </citation>
    <scope>IDENTIFICATION</scope>
    <source>
        <tissue evidence="12">Gonads</tissue>
    </source>
</reference>
<dbReference type="Pfam" id="PF04130">
    <property type="entry name" value="GCP_C_terminal"/>
    <property type="match status" value="1"/>
</dbReference>
<keyword evidence="4 8" id="KW-0493">Microtubule</keyword>
<organism evidence="11 12">
    <name type="scientific">Sitophilus oryzae</name>
    <name type="common">Rice weevil</name>
    <name type="synonym">Curculio oryzae</name>
    <dbReference type="NCBI Taxonomy" id="7048"/>
    <lineage>
        <taxon>Eukaryota</taxon>
        <taxon>Metazoa</taxon>
        <taxon>Ecdysozoa</taxon>
        <taxon>Arthropoda</taxon>
        <taxon>Hexapoda</taxon>
        <taxon>Insecta</taxon>
        <taxon>Pterygota</taxon>
        <taxon>Neoptera</taxon>
        <taxon>Endopterygota</taxon>
        <taxon>Coleoptera</taxon>
        <taxon>Polyphaga</taxon>
        <taxon>Cucujiformia</taxon>
        <taxon>Curculionidae</taxon>
        <taxon>Dryophthorinae</taxon>
        <taxon>Sitophilus</taxon>
    </lineage>
</organism>
<evidence type="ECO:0000256" key="8">
    <source>
        <dbReference type="RuleBase" id="RU363050"/>
    </source>
</evidence>
<keyword evidence="5 8" id="KW-0206">Cytoskeleton</keyword>
<dbReference type="GO" id="GO:0007020">
    <property type="term" value="P:microtubule nucleation"/>
    <property type="evidence" value="ECO:0007669"/>
    <property type="project" value="InterPro"/>
</dbReference>
<evidence type="ECO:0000256" key="2">
    <source>
        <dbReference type="ARBA" id="ARBA00010337"/>
    </source>
</evidence>
<dbReference type="GO" id="GO:0005813">
    <property type="term" value="C:centrosome"/>
    <property type="evidence" value="ECO:0007669"/>
    <property type="project" value="UniProtKB-SubCell"/>
</dbReference>
<dbReference type="Pfam" id="PF17681">
    <property type="entry name" value="GCP_N_terminal"/>
    <property type="match status" value="1"/>
</dbReference>
<feature type="domain" description="Gamma tubulin complex component protein N-terminal" evidence="10">
    <location>
        <begin position="195"/>
        <end position="484"/>
    </location>
</feature>
<evidence type="ECO:0000256" key="4">
    <source>
        <dbReference type="ARBA" id="ARBA00022701"/>
    </source>
</evidence>
<dbReference type="GeneID" id="115890730"/>
<dbReference type="InterPro" id="IPR041470">
    <property type="entry name" value="GCP_N"/>
</dbReference>
<dbReference type="PANTHER" id="PTHR19302">
    <property type="entry name" value="GAMMA TUBULIN COMPLEX PROTEIN"/>
    <property type="match status" value="1"/>
</dbReference>
<evidence type="ECO:0000256" key="1">
    <source>
        <dbReference type="ARBA" id="ARBA00004300"/>
    </source>
</evidence>
<accession>A0A6J2YS38</accession>
<comment type="subcellular location">
    <subcellularLocation>
        <location evidence="1">Cytoplasm</location>
        <location evidence="1">Cytoskeleton</location>
        <location evidence="1">Microtubule organizing center</location>
        <location evidence="1">Centrosome</location>
    </subcellularLocation>
</comment>
<dbReference type="OrthoDB" id="2192946at2759"/>
<dbReference type="KEGG" id="soy:115890730"/>
<dbReference type="GO" id="GO:0000930">
    <property type="term" value="C:gamma-tubulin complex"/>
    <property type="evidence" value="ECO:0007669"/>
    <property type="project" value="TreeGrafter"/>
</dbReference>
<dbReference type="GO" id="GO:0051011">
    <property type="term" value="F:microtubule minus-end binding"/>
    <property type="evidence" value="ECO:0007669"/>
    <property type="project" value="TreeGrafter"/>
</dbReference>
<sequence length="837" mass="96380">MSEFQLQSIVDNLLHHLGGTVQPEEVVDYLQKNITQTTSVGCSGAQITEKGQINNLIGKLSNQEPFIAKYNDLKQKNVDSLNLFVQLLNNIIQDTGVKELLAKTKRQQFTLSAKTNITKDDLPLVKNILKEKVKHSPVGDLSSVLNISSSVPIASTPSVMSWVQRKPTMSFDFSTTSFGTCLTTVPEISQENVLIEDLLNCLIGLPGCYIEPEDLKDPYGPRTFKINDNVPISLQELVKQILPLASHYSMIQRFTEEKMRFEFGQVNNALAEAMQCLNKDHMLFVVQLETEFRAGNLTLQKLWFFTQRNMQCLGIAADIAFCISKSDAKGGKVLSLLHDNVISSIGDERNQQLCLKLMGAACVPYMKMLGMWIYMGIISDPINEFLVEDNEVIQKEDMPVDYSADYWDKKYCIRRDRIPKFLEPVADIILKAGKYLNVIRQCGKPVRTKICPILYRIEEKHYIEAIEKAYMFASKTLLDLVITEKDLIGRLKSVKHYFLLDKGDFIVTFLTLCEKELNKMVVDIIQSRLESLMDLALRLSSSANDPYREDLKTELLPFNLQFQMFKILSIQTNSEQDYWSCFDPKNLSVIESFAFSYEVRWPLSLILNKKSLACYQMIFRHLFYSKYVERLLCQVWKSNKVAKKFHYSDARHYREAFALRQKMLHCVQNLEYHMMVEVIEPHWCSFIQKIHKVHNVDEILSCHCDFLDSCLKDCMLTIPAILSTIVKILNICVEFSKFMQRMERYFVEAELGSLPNSLYDSFTQNEVTFQDQELNLSFKGKITLYDSEFLKAIRSLLAQINDLNRDTSEHDRLFNLLYRLNFNSFYTGEGLIDGSSG</sequence>
<dbReference type="Proteomes" id="UP000504635">
    <property type="component" value="Unplaced"/>
</dbReference>
<dbReference type="FunFam" id="1.20.120.1900:FF:000002">
    <property type="entry name" value="Gamma-tubulin complex component"/>
    <property type="match status" value="1"/>
</dbReference>
<keyword evidence="3 8" id="KW-0963">Cytoplasm</keyword>
<dbReference type="Gene3D" id="1.20.120.1900">
    <property type="entry name" value="Gamma-tubulin complex, C-terminal domain"/>
    <property type="match status" value="1"/>
</dbReference>
<evidence type="ECO:0000259" key="9">
    <source>
        <dbReference type="Pfam" id="PF04130"/>
    </source>
</evidence>
<dbReference type="InterPro" id="IPR042241">
    <property type="entry name" value="GCP_C_sf"/>
</dbReference>
<dbReference type="PANTHER" id="PTHR19302:SF13">
    <property type="entry name" value="GAMMA-TUBULIN COMPLEX COMPONENT 2"/>
    <property type="match status" value="1"/>
</dbReference>
<comment type="subunit">
    <text evidence="7">Component of the gamma-tubulin ring complex (gTuRC) consisting of TUBGCP2, TUBGCP3, TUBGCP4, TUBGCP5 and TUBGCP6 and gamma-tubulin TUBG1 or TUBG2. TUBGCP2, TUBGCP3, TUBGCP4, TUBGCP5 and TUBGCP6 assemble in a 5:5:2:1:1 stoichiometry; each is associated with a gamma-tubulin, thereby arranging 14 gamma-tubulins in a helical manner. Gamma-tubulin at the first position is blocked by TUBGCP3 at the last position, allowing 13 protafilaments to grow into a microtubule. The gTuRC (via TUBGCP3 and TUBGCP6) interacts with ACTB and MZT1; the interactions form a luminal bridge that stabilizes the initial structure during complex assembly. The gTuRC (via TUBGCP2) interacts with MZT2A/MZT2B and CDK5RAP2 (via CM1 motif); the interactions play a role in gTuRC activation. Interacts with ATF5; the ATF5:PCNT:polyglutamylated tubulin (PGT) tripartite unites the mother centriole and the pericentriolar material (PCM) in the centrosome.</text>
</comment>
<dbReference type="GO" id="GO:0005874">
    <property type="term" value="C:microtubule"/>
    <property type="evidence" value="ECO:0007669"/>
    <property type="project" value="UniProtKB-KW"/>
</dbReference>
<evidence type="ECO:0000259" key="10">
    <source>
        <dbReference type="Pfam" id="PF17681"/>
    </source>
</evidence>
<evidence type="ECO:0000256" key="7">
    <source>
        <dbReference type="ARBA" id="ARBA00093572"/>
    </source>
</evidence>
<evidence type="ECO:0000313" key="11">
    <source>
        <dbReference type="Proteomes" id="UP000504635"/>
    </source>
</evidence>
<name>A0A6J2YS38_SITOR</name>
<evidence type="ECO:0000313" key="12">
    <source>
        <dbReference type="RefSeq" id="XP_030766898.1"/>
    </source>
</evidence>
<comment type="function">
    <text evidence="6">Component of the gamma-tubulin ring complex (gTuRC) which mediates microtubule nucleation. The gTuRC regulates the minus-end nucleation of alpha-beta tubulin heterodimers that grow into microtubule protafilaments, a critical step in centrosome duplication and spindle formation. Plays a role in neuronal migration.</text>
</comment>
<evidence type="ECO:0000256" key="5">
    <source>
        <dbReference type="ARBA" id="ARBA00023212"/>
    </source>
</evidence>
<dbReference type="GO" id="GO:0000922">
    <property type="term" value="C:spindle pole"/>
    <property type="evidence" value="ECO:0007669"/>
    <property type="project" value="InterPro"/>
</dbReference>
<proteinExistence type="inferred from homology"/>
<dbReference type="AlphaFoldDB" id="A0A6J2YS38"/>
<dbReference type="FunCoup" id="A0A6J2YS38">
    <property type="interactions" value="1659"/>
</dbReference>